<organism evidence="1 2">
    <name type="scientific">Bosea massiliensis</name>
    <dbReference type="NCBI Taxonomy" id="151419"/>
    <lineage>
        <taxon>Bacteria</taxon>
        <taxon>Pseudomonadati</taxon>
        <taxon>Pseudomonadota</taxon>
        <taxon>Alphaproteobacteria</taxon>
        <taxon>Hyphomicrobiales</taxon>
        <taxon>Boseaceae</taxon>
        <taxon>Bosea</taxon>
    </lineage>
</organism>
<protein>
    <submittedName>
        <fullName evidence="1">Uncharacterized protein</fullName>
    </submittedName>
</protein>
<sequence>MPIDRKFDIADVSKLTLREALALHEGLSSLIDVATALLGQPRFNGEMVLNPAGEVIDRLCDQMHLLCEEAMATIAAAESTDHWERIFRAELLLRRAVSEIEDPPELERILASLAAWPRAAA</sequence>
<comment type="caution">
    <text evidence="1">The sequence shown here is derived from an EMBL/GenBank/DDBJ whole genome shotgun (WGS) entry which is preliminary data.</text>
</comment>
<gene>
    <name evidence="1" type="ORF">ACFPN9_07805</name>
</gene>
<reference evidence="2" key="1">
    <citation type="journal article" date="2019" name="Int. J. Syst. Evol. Microbiol.">
        <title>The Global Catalogue of Microorganisms (GCM) 10K type strain sequencing project: providing services to taxonomists for standard genome sequencing and annotation.</title>
        <authorList>
            <consortium name="The Broad Institute Genomics Platform"/>
            <consortium name="The Broad Institute Genome Sequencing Center for Infectious Disease"/>
            <person name="Wu L."/>
            <person name="Ma J."/>
        </authorList>
    </citation>
    <scope>NUCLEOTIDE SEQUENCE [LARGE SCALE GENOMIC DNA]</scope>
    <source>
        <strain evidence="2">CCUG 43117</strain>
    </source>
</reference>
<accession>A0ABW0P032</accession>
<proteinExistence type="predicted"/>
<name>A0ABW0P032_9HYPH</name>
<dbReference type="EMBL" id="JBHSLU010000012">
    <property type="protein sequence ID" value="MFC5505159.1"/>
    <property type="molecule type" value="Genomic_DNA"/>
</dbReference>
<keyword evidence="2" id="KW-1185">Reference proteome</keyword>
<dbReference type="Proteomes" id="UP001596060">
    <property type="component" value="Unassembled WGS sequence"/>
</dbReference>
<evidence type="ECO:0000313" key="2">
    <source>
        <dbReference type="Proteomes" id="UP001596060"/>
    </source>
</evidence>
<dbReference type="RefSeq" id="WP_377816268.1">
    <property type="nucleotide sequence ID" value="NZ_JBHSLU010000012.1"/>
</dbReference>
<evidence type="ECO:0000313" key="1">
    <source>
        <dbReference type="EMBL" id="MFC5505159.1"/>
    </source>
</evidence>